<accession>A0AAD6CWF9</accession>
<protein>
    <submittedName>
        <fullName evidence="1">Uncharacterized protein</fullName>
    </submittedName>
</protein>
<proteinExistence type="predicted"/>
<sequence>MLSLAEFMNIVLLSAFASSPRAIHWWSSAPDFGRVGLILGGSAGRMGFTGLRVLTSLDLVIFLVQALSAGSGTEADELGELHNVMFDYCVWTEISPSRSIVLQFSIDSLGQLLM</sequence>
<keyword evidence="2" id="KW-1185">Reference proteome</keyword>
<dbReference type="Proteomes" id="UP001220324">
    <property type="component" value="Unassembled WGS sequence"/>
</dbReference>
<evidence type="ECO:0000313" key="1">
    <source>
        <dbReference type="EMBL" id="KAJ5541249.1"/>
    </source>
</evidence>
<name>A0AAD6CWF9_9EURO</name>
<evidence type="ECO:0000313" key="2">
    <source>
        <dbReference type="Proteomes" id="UP001220324"/>
    </source>
</evidence>
<reference evidence="1 2" key="1">
    <citation type="journal article" date="2023" name="IMA Fungus">
        <title>Comparative genomic study of the Penicillium genus elucidates a diverse pangenome and 15 lateral gene transfer events.</title>
        <authorList>
            <person name="Petersen C."/>
            <person name="Sorensen T."/>
            <person name="Nielsen M.R."/>
            <person name="Sondergaard T.E."/>
            <person name="Sorensen J.L."/>
            <person name="Fitzpatrick D.A."/>
            <person name="Frisvad J.C."/>
            <person name="Nielsen K.L."/>
        </authorList>
    </citation>
    <scope>NUCLEOTIDE SEQUENCE [LARGE SCALE GENOMIC DNA]</scope>
    <source>
        <strain evidence="1 2">IBT 35679</strain>
    </source>
</reference>
<gene>
    <name evidence="1" type="ORF">N7494_006325</name>
</gene>
<dbReference type="EMBL" id="JAQIZZ010000005">
    <property type="protein sequence ID" value="KAJ5541249.1"/>
    <property type="molecule type" value="Genomic_DNA"/>
</dbReference>
<comment type="caution">
    <text evidence="1">The sequence shown here is derived from an EMBL/GenBank/DDBJ whole genome shotgun (WGS) entry which is preliminary data.</text>
</comment>
<dbReference type="AlphaFoldDB" id="A0AAD6CWF9"/>
<organism evidence="1 2">
    <name type="scientific">Penicillium frequentans</name>
    <dbReference type="NCBI Taxonomy" id="3151616"/>
    <lineage>
        <taxon>Eukaryota</taxon>
        <taxon>Fungi</taxon>
        <taxon>Dikarya</taxon>
        <taxon>Ascomycota</taxon>
        <taxon>Pezizomycotina</taxon>
        <taxon>Eurotiomycetes</taxon>
        <taxon>Eurotiomycetidae</taxon>
        <taxon>Eurotiales</taxon>
        <taxon>Aspergillaceae</taxon>
        <taxon>Penicillium</taxon>
    </lineage>
</organism>